<evidence type="ECO:0000313" key="2">
    <source>
        <dbReference type="EMBL" id="KAE8320371.1"/>
    </source>
</evidence>
<gene>
    <name evidence="2" type="ORF">BDV41DRAFT_517557</name>
</gene>
<evidence type="ECO:0000313" key="3">
    <source>
        <dbReference type="Proteomes" id="UP000325433"/>
    </source>
</evidence>
<proteinExistence type="predicted"/>
<reference evidence="3" key="1">
    <citation type="submission" date="2019-04" db="EMBL/GenBank/DDBJ databases">
        <title>Friends and foes A comparative genomics studyof 23 Aspergillus species from section Flavi.</title>
        <authorList>
            <consortium name="DOE Joint Genome Institute"/>
            <person name="Kjaerbolling I."/>
            <person name="Vesth T."/>
            <person name="Frisvad J.C."/>
            <person name="Nybo J.L."/>
            <person name="Theobald S."/>
            <person name="Kildgaard S."/>
            <person name="Isbrandt T."/>
            <person name="Kuo A."/>
            <person name="Sato A."/>
            <person name="Lyhne E.K."/>
            <person name="Kogle M.E."/>
            <person name="Wiebenga A."/>
            <person name="Kun R.S."/>
            <person name="Lubbers R.J."/>
            <person name="Makela M.R."/>
            <person name="Barry K."/>
            <person name="Chovatia M."/>
            <person name="Clum A."/>
            <person name="Daum C."/>
            <person name="Haridas S."/>
            <person name="He G."/>
            <person name="LaButti K."/>
            <person name="Lipzen A."/>
            <person name="Mondo S."/>
            <person name="Riley R."/>
            <person name="Salamov A."/>
            <person name="Simmons B.A."/>
            <person name="Magnuson J.K."/>
            <person name="Henrissat B."/>
            <person name="Mortensen U.H."/>
            <person name="Larsen T.O."/>
            <person name="Devries R.P."/>
            <person name="Grigoriev I.V."/>
            <person name="Machida M."/>
            <person name="Baker S.E."/>
            <person name="Andersen M.R."/>
        </authorList>
    </citation>
    <scope>NUCLEOTIDE SEQUENCE [LARGE SCALE GENOMIC DNA]</scope>
    <source>
        <strain evidence="3">CBS 130015</strain>
    </source>
</reference>
<dbReference type="EMBL" id="ML738292">
    <property type="protein sequence ID" value="KAE8320371.1"/>
    <property type="molecule type" value="Genomic_DNA"/>
</dbReference>
<dbReference type="AlphaFoldDB" id="A0A5N6WHN0"/>
<keyword evidence="3" id="KW-1185">Reference proteome</keyword>
<organism evidence="2 3">
    <name type="scientific">Aspergillus transmontanensis</name>
    <dbReference type="NCBI Taxonomy" id="1034304"/>
    <lineage>
        <taxon>Eukaryota</taxon>
        <taxon>Fungi</taxon>
        <taxon>Dikarya</taxon>
        <taxon>Ascomycota</taxon>
        <taxon>Pezizomycotina</taxon>
        <taxon>Eurotiomycetes</taxon>
        <taxon>Eurotiomycetidae</taxon>
        <taxon>Eurotiales</taxon>
        <taxon>Aspergillaceae</taxon>
        <taxon>Aspergillus</taxon>
        <taxon>Aspergillus subgen. Circumdati</taxon>
    </lineage>
</organism>
<evidence type="ECO:0000256" key="1">
    <source>
        <dbReference type="SAM" id="MobiDB-lite"/>
    </source>
</evidence>
<name>A0A5N6WHN0_9EURO</name>
<feature type="region of interest" description="Disordered" evidence="1">
    <location>
        <begin position="1"/>
        <end position="39"/>
    </location>
</feature>
<dbReference type="Proteomes" id="UP000325433">
    <property type="component" value="Unassembled WGS sequence"/>
</dbReference>
<accession>A0A5N6WHN0</accession>
<protein>
    <submittedName>
        <fullName evidence="2">Uncharacterized protein</fullName>
    </submittedName>
</protein>
<feature type="compositionally biased region" description="Basic and acidic residues" evidence="1">
    <location>
        <begin position="20"/>
        <end position="31"/>
    </location>
</feature>
<sequence length="119" mass="13982">MVIKMAEFPQEGSRYSKRSRMAEDRRRREGPEGQMQAAMPKFADGLRQRDLQMETHPRRTLSGRLVLAWAEVSDFKLDLMLHPVISRDLDKSRAEFALRLPRLPKPSHREQEVCIHCIR</sequence>